<dbReference type="AlphaFoldDB" id="A0A8B6BEC0"/>
<evidence type="ECO:0000313" key="3">
    <source>
        <dbReference type="Proteomes" id="UP000596742"/>
    </source>
</evidence>
<keyword evidence="3" id="KW-1185">Reference proteome</keyword>
<dbReference type="InterPro" id="IPR013087">
    <property type="entry name" value="Znf_C2H2_type"/>
</dbReference>
<evidence type="ECO:0000259" key="1">
    <source>
        <dbReference type="PROSITE" id="PS00028"/>
    </source>
</evidence>
<gene>
    <name evidence="2" type="ORF">MGAL_10B089188</name>
</gene>
<comment type="caution">
    <text evidence="2">The sequence shown here is derived from an EMBL/GenBank/DDBJ whole genome shotgun (WGS) entry which is preliminary data.</text>
</comment>
<proteinExistence type="predicted"/>
<organism evidence="2 3">
    <name type="scientific">Mytilus galloprovincialis</name>
    <name type="common">Mediterranean mussel</name>
    <dbReference type="NCBI Taxonomy" id="29158"/>
    <lineage>
        <taxon>Eukaryota</taxon>
        <taxon>Metazoa</taxon>
        <taxon>Spiralia</taxon>
        <taxon>Lophotrochozoa</taxon>
        <taxon>Mollusca</taxon>
        <taxon>Bivalvia</taxon>
        <taxon>Autobranchia</taxon>
        <taxon>Pteriomorphia</taxon>
        <taxon>Mytilida</taxon>
        <taxon>Mytiloidea</taxon>
        <taxon>Mytilidae</taxon>
        <taxon>Mytilinae</taxon>
        <taxon>Mytilus</taxon>
    </lineage>
</organism>
<dbReference type="PROSITE" id="PS00028">
    <property type="entry name" value="ZINC_FINGER_C2H2_1"/>
    <property type="match status" value="1"/>
</dbReference>
<protein>
    <recommendedName>
        <fullName evidence="1">C2H2-type domain-containing protein</fullName>
    </recommendedName>
</protein>
<feature type="non-terminal residue" evidence="2">
    <location>
        <position position="143"/>
    </location>
</feature>
<name>A0A8B6BEC0_MYTGA</name>
<reference evidence="2" key="1">
    <citation type="submission" date="2018-11" db="EMBL/GenBank/DDBJ databases">
        <authorList>
            <person name="Alioto T."/>
            <person name="Alioto T."/>
        </authorList>
    </citation>
    <scope>NUCLEOTIDE SEQUENCE</scope>
</reference>
<dbReference type="OrthoDB" id="10063844at2759"/>
<accession>A0A8B6BEC0</accession>
<sequence>VFDHIEVLTKSKRKWTVLGCDALPYTIGNKVIDNHMVCPECYMEFEDITDFEEHRNYRGHCEDIPLKKCRKYNNILLLPGQGHYEINMVKALFKLLWDIGLIDLAKMLGFSSRPVKVLPITTKVGRYYSFYVCHGSGAAEELL</sequence>
<dbReference type="EMBL" id="UYJE01000035">
    <property type="protein sequence ID" value="VDH89381.1"/>
    <property type="molecule type" value="Genomic_DNA"/>
</dbReference>
<dbReference type="Proteomes" id="UP000596742">
    <property type="component" value="Unassembled WGS sequence"/>
</dbReference>
<feature type="domain" description="C2H2-type" evidence="1">
    <location>
        <begin position="38"/>
        <end position="60"/>
    </location>
</feature>
<evidence type="ECO:0000313" key="2">
    <source>
        <dbReference type="EMBL" id="VDH89381.1"/>
    </source>
</evidence>